<dbReference type="InterPro" id="IPR042568">
    <property type="entry name" value="QSOX_FAD-bd_sf"/>
</dbReference>
<proteinExistence type="predicted"/>
<evidence type="ECO:0000313" key="4">
    <source>
        <dbReference type="Proteomes" id="UP001266305"/>
    </source>
</evidence>
<dbReference type="Pfam" id="PF18371">
    <property type="entry name" value="FAD_SOX"/>
    <property type="match status" value="1"/>
</dbReference>
<evidence type="ECO:0000259" key="2">
    <source>
        <dbReference type="Pfam" id="PF18371"/>
    </source>
</evidence>
<dbReference type="Gene3D" id="1.20.120.1960">
    <property type="entry name" value="QSOX sulfhydryl oxidase domain"/>
    <property type="match status" value="1"/>
</dbReference>
<dbReference type="InterPro" id="IPR040986">
    <property type="entry name" value="QSOX_FAD-bd_dom"/>
</dbReference>
<dbReference type="EMBL" id="JASSZA010000001">
    <property type="protein sequence ID" value="KAK2120641.1"/>
    <property type="molecule type" value="Genomic_DNA"/>
</dbReference>
<comment type="caution">
    <text evidence="3">The sequence shown here is derived from an EMBL/GenBank/DDBJ whole genome shotgun (WGS) entry which is preliminary data.</text>
</comment>
<gene>
    <name evidence="3" type="ORF">P7K49_002027</name>
</gene>
<keyword evidence="4" id="KW-1185">Reference proteome</keyword>
<feature type="domain" description="Sulfhydryl oxidase flavin adenine dinucleotide (FAD) binding" evidence="2">
    <location>
        <begin position="103"/>
        <end position="151"/>
    </location>
</feature>
<evidence type="ECO:0000313" key="3">
    <source>
        <dbReference type="EMBL" id="KAK2120641.1"/>
    </source>
</evidence>
<protein>
    <recommendedName>
        <fullName evidence="2">Sulfhydryl oxidase flavin adenine dinucleotide (FAD) binding domain-containing protein</fullName>
    </recommendedName>
</protein>
<organism evidence="3 4">
    <name type="scientific">Saguinus oedipus</name>
    <name type="common">Cotton-top tamarin</name>
    <name type="synonym">Oedipomidas oedipus</name>
    <dbReference type="NCBI Taxonomy" id="9490"/>
    <lineage>
        <taxon>Eukaryota</taxon>
        <taxon>Metazoa</taxon>
        <taxon>Chordata</taxon>
        <taxon>Craniata</taxon>
        <taxon>Vertebrata</taxon>
        <taxon>Euteleostomi</taxon>
        <taxon>Mammalia</taxon>
        <taxon>Eutheria</taxon>
        <taxon>Euarchontoglires</taxon>
        <taxon>Primates</taxon>
        <taxon>Haplorrhini</taxon>
        <taxon>Platyrrhini</taxon>
        <taxon>Cebidae</taxon>
        <taxon>Callitrichinae</taxon>
        <taxon>Saguinus</taxon>
    </lineage>
</organism>
<evidence type="ECO:0000256" key="1">
    <source>
        <dbReference type="SAM" id="MobiDB-lite"/>
    </source>
</evidence>
<name>A0ABQ9WG79_SAGOE</name>
<dbReference type="Proteomes" id="UP001266305">
    <property type="component" value="Unassembled WGS sequence"/>
</dbReference>
<accession>A0ABQ9WG79</accession>
<feature type="region of interest" description="Disordered" evidence="1">
    <location>
        <begin position="1"/>
        <end position="30"/>
    </location>
</feature>
<reference evidence="3 4" key="1">
    <citation type="submission" date="2023-05" db="EMBL/GenBank/DDBJ databases">
        <title>B98-5 Cell Line De Novo Hybrid Assembly: An Optical Mapping Approach.</title>
        <authorList>
            <person name="Kananen K."/>
            <person name="Auerbach J.A."/>
            <person name="Kautto E."/>
            <person name="Blachly J.S."/>
        </authorList>
    </citation>
    <scope>NUCLEOTIDE SEQUENCE [LARGE SCALE GENOMIC DNA]</scope>
    <source>
        <strain evidence="3">B95-8</strain>
        <tissue evidence="3">Cell line</tissue>
    </source>
</reference>
<sequence>MAEGKLSGQAGGVSGAPREEGRIKSAGPHQLCDESRTMTLPVAWREQLRGHSSSGFLPPIRVLREVPVLDSVPLWMEGLSLEVLCPRRWGRAQVGACSSQGGSLLMQLFPGRPPVRKLLETLQEWLASLPLDRIPYNAVLDLVNNKMRVSPEPSPAMLRPPSLALSWRCSSLLRALLCGEEGKQRPLLFLFP</sequence>